<keyword evidence="2 4" id="KW-0689">Ribosomal protein</keyword>
<comment type="similarity">
    <text evidence="1 4">Belongs to the bacterial ribosomal protein bL20 family.</text>
</comment>
<evidence type="ECO:0000256" key="4">
    <source>
        <dbReference type="RuleBase" id="RU000561"/>
    </source>
</evidence>
<gene>
    <name evidence="6" type="ORF">PBAH0796_LOCUS3643</name>
</gene>
<feature type="compositionally biased region" description="Basic and acidic residues" evidence="5">
    <location>
        <begin position="402"/>
        <end position="417"/>
    </location>
</feature>
<feature type="region of interest" description="Disordered" evidence="5">
    <location>
        <begin position="48"/>
        <end position="71"/>
    </location>
</feature>
<feature type="compositionally biased region" description="Basic and acidic residues" evidence="5">
    <location>
        <begin position="383"/>
        <end position="394"/>
    </location>
</feature>
<dbReference type="InterPro" id="IPR005813">
    <property type="entry name" value="Ribosomal_bL20"/>
</dbReference>
<reference evidence="6" key="1">
    <citation type="submission" date="2021-01" db="EMBL/GenBank/DDBJ databases">
        <authorList>
            <person name="Corre E."/>
            <person name="Pelletier E."/>
            <person name="Niang G."/>
            <person name="Scheremetjew M."/>
            <person name="Finn R."/>
            <person name="Kale V."/>
            <person name="Holt S."/>
            <person name="Cochrane G."/>
            <person name="Meng A."/>
            <person name="Brown T."/>
            <person name="Cohen L."/>
        </authorList>
    </citation>
    <scope>NUCLEOTIDE SEQUENCE</scope>
    <source>
        <strain evidence="6">Pbaha01</strain>
    </source>
</reference>
<organism evidence="6">
    <name type="scientific">Pyrodinium bahamense</name>
    <dbReference type="NCBI Taxonomy" id="73915"/>
    <lineage>
        <taxon>Eukaryota</taxon>
        <taxon>Sar</taxon>
        <taxon>Alveolata</taxon>
        <taxon>Dinophyceae</taxon>
        <taxon>Gonyaulacales</taxon>
        <taxon>Pyrocystaceae</taxon>
        <taxon>Pyrodinium</taxon>
    </lineage>
</organism>
<dbReference type="GO" id="GO:0003735">
    <property type="term" value="F:structural constituent of ribosome"/>
    <property type="evidence" value="ECO:0007669"/>
    <property type="project" value="InterPro"/>
</dbReference>
<evidence type="ECO:0000256" key="3">
    <source>
        <dbReference type="ARBA" id="ARBA00023274"/>
    </source>
</evidence>
<name>A0A7S0FA14_9DINO</name>
<keyword evidence="3 4" id="KW-0687">Ribonucleoprotein</keyword>
<dbReference type="Pfam" id="PF00453">
    <property type="entry name" value="Ribosomal_L20"/>
    <property type="match status" value="1"/>
</dbReference>
<evidence type="ECO:0000256" key="1">
    <source>
        <dbReference type="ARBA" id="ARBA00007698"/>
    </source>
</evidence>
<dbReference type="SUPFAM" id="SSF74731">
    <property type="entry name" value="Ribosomal protein L20"/>
    <property type="match status" value="1"/>
</dbReference>
<evidence type="ECO:0000256" key="2">
    <source>
        <dbReference type="ARBA" id="ARBA00022980"/>
    </source>
</evidence>
<evidence type="ECO:0000256" key="5">
    <source>
        <dbReference type="SAM" id="MobiDB-lite"/>
    </source>
</evidence>
<dbReference type="GO" id="GO:0006412">
    <property type="term" value="P:translation"/>
    <property type="evidence" value="ECO:0007669"/>
    <property type="project" value="InterPro"/>
</dbReference>
<evidence type="ECO:0000313" key="6">
    <source>
        <dbReference type="EMBL" id="CAD8347904.1"/>
    </source>
</evidence>
<dbReference type="PRINTS" id="PR00062">
    <property type="entry name" value="RIBOSOMALL20"/>
</dbReference>
<protein>
    <recommendedName>
        <fullName evidence="7">50S ribosomal protein L20</fullName>
    </recommendedName>
</protein>
<accession>A0A7S0FA14</accession>
<dbReference type="PANTHER" id="PTHR10986">
    <property type="entry name" value="39S RIBOSOMAL PROTEIN L20"/>
    <property type="match status" value="1"/>
</dbReference>
<dbReference type="GO" id="GO:0019843">
    <property type="term" value="F:rRNA binding"/>
    <property type="evidence" value="ECO:0007669"/>
    <property type="project" value="InterPro"/>
</dbReference>
<dbReference type="Gene3D" id="1.10.1900.20">
    <property type="entry name" value="Ribosomal protein L20"/>
    <property type="match status" value="1"/>
</dbReference>
<proteinExistence type="inferred from homology"/>
<dbReference type="NCBIfam" id="TIGR01032">
    <property type="entry name" value="rplT_bact"/>
    <property type="match status" value="1"/>
</dbReference>
<dbReference type="FunFam" id="1.10.1900.20:FF:000001">
    <property type="entry name" value="50S ribosomal protein L20"/>
    <property type="match status" value="1"/>
</dbReference>
<feature type="region of interest" description="Disordered" evidence="5">
    <location>
        <begin position="383"/>
        <end position="417"/>
    </location>
</feature>
<sequence>MGLARPRERVIAGSMAAATLAAAASWSGAGPPAPVFTVVGRDQWPQGRGVPRHTANGPAFGPPESSSRCGEAAGHAWPQLVAVAGALAAAARVARRQRAAIAPNGKRVGCGAAPFLCRPPVEAHLSAARGDATASSTGRGARVITKVKTKRGMYAVFRRREMWLKHSQHFFGRKRNCYRQARQAVMAALKQKYKSRRLFKRERRTLWIMRVRANSRLHGITYSQFICKMKEADINLNRKILSQIGVYDRPVFTNIMNVAIPQWKEIKARKEYVKPPPTVQEIDDVVIPYIEKTVPELYTDATIRFNRQVKEKWVEYTVDMGDPDMWREVLPKMPELANFNLPDHWMANANAEFEDMPLEMVPVPEGQESQDYVAFMQMVKKERQKDAEKAEKGEPAWPTKEGVSREDWFKEEPQSWF</sequence>
<dbReference type="AlphaFoldDB" id="A0A7S0FA14"/>
<dbReference type="GO" id="GO:1990904">
    <property type="term" value="C:ribonucleoprotein complex"/>
    <property type="evidence" value="ECO:0007669"/>
    <property type="project" value="UniProtKB-KW"/>
</dbReference>
<dbReference type="HAMAP" id="MF_00382">
    <property type="entry name" value="Ribosomal_bL20"/>
    <property type="match status" value="1"/>
</dbReference>
<dbReference type="CDD" id="cd07026">
    <property type="entry name" value="Ribosomal_L20"/>
    <property type="match status" value="1"/>
</dbReference>
<dbReference type="EMBL" id="HBEG01006130">
    <property type="protein sequence ID" value="CAD8347904.1"/>
    <property type="molecule type" value="Transcribed_RNA"/>
</dbReference>
<evidence type="ECO:0008006" key="7">
    <source>
        <dbReference type="Google" id="ProtNLM"/>
    </source>
</evidence>
<dbReference type="InterPro" id="IPR035566">
    <property type="entry name" value="Ribosomal_protein_bL20_C"/>
</dbReference>
<dbReference type="GO" id="GO:0005840">
    <property type="term" value="C:ribosome"/>
    <property type="evidence" value="ECO:0007669"/>
    <property type="project" value="UniProtKB-KW"/>
</dbReference>
<dbReference type="Gene3D" id="6.10.160.10">
    <property type="match status" value="1"/>
</dbReference>